<dbReference type="EMBL" id="GBXM01069040">
    <property type="protein sequence ID" value="JAH39537.1"/>
    <property type="molecule type" value="Transcribed_RNA"/>
</dbReference>
<accession>A0A0E9SE63</accession>
<name>A0A0E9SE63_ANGAN</name>
<organism evidence="1">
    <name type="scientific">Anguilla anguilla</name>
    <name type="common">European freshwater eel</name>
    <name type="synonym">Muraena anguilla</name>
    <dbReference type="NCBI Taxonomy" id="7936"/>
    <lineage>
        <taxon>Eukaryota</taxon>
        <taxon>Metazoa</taxon>
        <taxon>Chordata</taxon>
        <taxon>Craniata</taxon>
        <taxon>Vertebrata</taxon>
        <taxon>Euteleostomi</taxon>
        <taxon>Actinopterygii</taxon>
        <taxon>Neopterygii</taxon>
        <taxon>Teleostei</taxon>
        <taxon>Anguilliformes</taxon>
        <taxon>Anguillidae</taxon>
        <taxon>Anguilla</taxon>
    </lineage>
</organism>
<sequence length="91" mass="10737">MSILKDALLVVCPFSLTREANRTLSWFCLSAYIPDTYPFPMMNHCQFCLCVRVILMTQTFRQQYRTIKCFTECRGVMVVSWLVLHHWLPVS</sequence>
<dbReference type="AlphaFoldDB" id="A0A0E9SE63"/>
<reference evidence="1" key="1">
    <citation type="submission" date="2014-11" db="EMBL/GenBank/DDBJ databases">
        <authorList>
            <person name="Amaro Gonzalez C."/>
        </authorList>
    </citation>
    <scope>NUCLEOTIDE SEQUENCE</scope>
</reference>
<evidence type="ECO:0000313" key="1">
    <source>
        <dbReference type="EMBL" id="JAH39537.1"/>
    </source>
</evidence>
<reference evidence="1" key="2">
    <citation type="journal article" date="2015" name="Fish Shellfish Immunol.">
        <title>Early steps in the European eel (Anguilla anguilla)-Vibrio vulnificus interaction in the gills: Role of the RtxA13 toxin.</title>
        <authorList>
            <person name="Callol A."/>
            <person name="Pajuelo D."/>
            <person name="Ebbesson L."/>
            <person name="Teles M."/>
            <person name="MacKenzie S."/>
            <person name="Amaro C."/>
        </authorList>
    </citation>
    <scope>NUCLEOTIDE SEQUENCE</scope>
</reference>
<protein>
    <submittedName>
        <fullName evidence="1">Uncharacterized protein</fullName>
    </submittedName>
</protein>
<proteinExistence type="predicted"/>